<keyword evidence="1" id="KW-0378">Hydrolase</keyword>
<accession>A0A377R4T4</accession>
<dbReference type="AlphaFoldDB" id="A0A377R4T4"/>
<dbReference type="EMBL" id="UGJJ01000003">
    <property type="protein sequence ID" value="STR03279.1"/>
    <property type="molecule type" value="Genomic_DNA"/>
</dbReference>
<gene>
    <name evidence="1" type="ORF">NCTC13336_02197</name>
</gene>
<proteinExistence type="predicted"/>
<dbReference type="SUPFAM" id="SSF54001">
    <property type="entry name" value="Cysteine proteinases"/>
    <property type="match status" value="1"/>
</dbReference>
<dbReference type="InterPro" id="IPR038765">
    <property type="entry name" value="Papain-like_cys_pep_sf"/>
</dbReference>
<dbReference type="Pfam" id="PF05708">
    <property type="entry name" value="Peptidase_C92"/>
    <property type="match status" value="1"/>
</dbReference>
<dbReference type="OrthoDB" id="7843671at2"/>
<dbReference type="Gene3D" id="3.90.1720.10">
    <property type="entry name" value="endopeptidase domain like (from Nostoc punctiforme)"/>
    <property type="match status" value="1"/>
</dbReference>
<evidence type="ECO:0000313" key="1">
    <source>
        <dbReference type="EMBL" id="STR03279.1"/>
    </source>
</evidence>
<dbReference type="Proteomes" id="UP000254293">
    <property type="component" value="Unassembled WGS sequence"/>
</dbReference>
<keyword evidence="2" id="KW-1185">Reference proteome</keyword>
<name>A0A377R4T4_9NEIS</name>
<reference evidence="1 2" key="1">
    <citation type="submission" date="2018-06" db="EMBL/GenBank/DDBJ databases">
        <authorList>
            <consortium name="Pathogen Informatics"/>
            <person name="Doyle S."/>
        </authorList>
    </citation>
    <scope>NUCLEOTIDE SEQUENCE [LARGE SCALE GENOMIC DNA]</scope>
    <source>
        <strain evidence="1 2">NCTC13336</strain>
    </source>
</reference>
<evidence type="ECO:0000313" key="2">
    <source>
        <dbReference type="Proteomes" id="UP000254293"/>
    </source>
</evidence>
<protein>
    <submittedName>
        <fullName evidence="1">Uncharacterized distant relative of cell wall-associated hydrolases</fullName>
    </submittedName>
</protein>
<dbReference type="GO" id="GO:0016787">
    <property type="term" value="F:hydrolase activity"/>
    <property type="evidence" value="ECO:0007669"/>
    <property type="project" value="UniProtKB-KW"/>
</dbReference>
<dbReference type="InterPro" id="IPR024453">
    <property type="entry name" value="Peptidase_C92"/>
</dbReference>
<dbReference type="RefSeq" id="WP_115309160.1">
    <property type="nucleotide sequence ID" value="NZ_UGJJ01000003.1"/>
</dbReference>
<sequence length="337" mass="39250">MHNSQEKKNGYIIYYDQLKAGDIILTAENSLISKGVRCATNSQFSHVMMMINQSSYIHAISSGVQSGNIQRLIIEKPEYIRVLRLNKSEIDLENIISYLRKNISKPYSVSNAINAKFKIPFDFNSLETKRYCSQLVALAYEEAGIKLVKDANHCTPKEIAQSKNLIDVYIELTSLQDPIIDQNYLNQIFQPNLLDEFAKIENNAVNEVSKLSKTKLSRYSITDFLCKNPNYDNKFVEVFDKHNYFEFYNKFKQANKYRYGDFQEFVQGLNKQDPGEEVARLRKMAEELTTFHENALVVVKQNYQHFPLHFFKKEVELQKNLCEMYGQLLDNCIQFNS</sequence>
<organism evidence="1 2">
    <name type="scientific">Kingella potus</name>
    <dbReference type="NCBI Taxonomy" id="265175"/>
    <lineage>
        <taxon>Bacteria</taxon>
        <taxon>Pseudomonadati</taxon>
        <taxon>Pseudomonadota</taxon>
        <taxon>Betaproteobacteria</taxon>
        <taxon>Neisseriales</taxon>
        <taxon>Neisseriaceae</taxon>
        <taxon>Kingella</taxon>
    </lineage>
</organism>